<dbReference type="PANTHER" id="PTHR12764:SF4">
    <property type="entry name" value="INTRAFLAGELLAR TRANSPORT PROTEIN 122 HOMOLOG"/>
    <property type="match status" value="1"/>
</dbReference>
<evidence type="ECO:0000313" key="13">
    <source>
        <dbReference type="Proteomes" id="UP000054408"/>
    </source>
</evidence>
<dbReference type="Gene3D" id="2.130.10.10">
    <property type="entry name" value="YVTN repeat-like/Quinoprotein amine dehydrogenase"/>
    <property type="match status" value="3"/>
</dbReference>
<feature type="region of interest" description="Disordered" evidence="8">
    <location>
        <begin position="1134"/>
        <end position="1179"/>
    </location>
</feature>
<reference evidence="12 13" key="1">
    <citation type="submission" date="2010-05" db="EMBL/GenBank/DDBJ databases">
        <title>The Genome Sequence of Thecamonas trahens ATCC 50062.</title>
        <authorList>
            <consortium name="The Broad Institute Genome Sequencing Platform"/>
            <person name="Russ C."/>
            <person name="Cuomo C."/>
            <person name="Shea T."/>
            <person name="Young S.K."/>
            <person name="Zeng Q."/>
            <person name="Koehrsen M."/>
            <person name="Haas B."/>
            <person name="Borodovsky M."/>
            <person name="Guigo R."/>
            <person name="Alvarado L."/>
            <person name="Berlin A."/>
            <person name="Bochicchio J."/>
            <person name="Borenstein D."/>
            <person name="Chapman S."/>
            <person name="Chen Z."/>
            <person name="Freedman E."/>
            <person name="Gellesch M."/>
            <person name="Goldberg J."/>
            <person name="Griggs A."/>
            <person name="Gujja S."/>
            <person name="Heilman E."/>
            <person name="Heiman D."/>
            <person name="Hepburn T."/>
            <person name="Howarth C."/>
            <person name="Jen D."/>
            <person name="Larson L."/>
            <person name="Mehta T."/>
            <person name="Park D."/>
            <person name="Pearson M."/>
            <person name="Roberts A."/>
            <person name="Saif S."/>
            <person name="Shenoy N."/>
            <person name="Sisk P."/>
            <person name="Stolte C."/>
            <person name="Sykes S."/>
            <person name="Thomson T."/>
            <person name="Walk T."/>
            <person name="White J."/>
            <person name="Yandava C."/>
            <person name="Burger G."/>
            <person name="Gray M.W."/>
            <person name="Holland P.W.H."/>
            <person name="King N."/>
            <person name="Lang F.B.F."/>
            <person name="Roger A.J."/>
            <person name="Ruiz-Trillo I."/>
            <person name="Lander E."/>
            <person name="Nusbaum C."/>
        </authorList>
    </citation>
    <scope>NUCLEOTIDE SEQUENCE [LARGE SCALE GENOMIC DNA]</scope>
    <source>
        <strain evidence="12 13">ATCC 50062</strain>
    </source>
</reference>
<dbReference type="STRING" id="461836.A0A0L0D7E7"/>
<protein>
    <recommendedName>
        <fullName evidence="2">Intraflagellar transport protein 122 homolog</fullName>
    </recommendedName>
</protein>
<gene>
    <name evidence="12" type="ORF">AMSG_04245</name>
</gene>
<evidence type="ECO:0000259" key="11">
    <source>
        <dbReference type="Pfam" id="PF25295"/>
    </source>
</evidence>
<dbReference type="InterPro" id="IPR001680">
    <property type="entry name" value="WD40_rpt"/>
</dbReference>
<dbReference type="SUPFAM" id="SSF50978">
    <property type="entry name" value="WD40 repeat-like"/>
    <property type="match status" value="1"/>
</dbReference>
<dbReference type="GO" id="GO:0035721">
    <property type="term" value="P:intraciliary retrograde transport"/>
    <property type="evidence" value="ECO:0007669"/>
    <property type="project" value="TreeGrafter"/>
</dbReference>
<dbReference type="GO" id="GO:0097730">
    <property type="term" value="C:non-motile cilium"/>
    <property type="evidence" value="ECO:0007669"/>
    <property type="project" value="TreeGrafter"/>
</dbReference>
<evidence type="ECO:0000256" key="3">
    <source>
        <dbReference type="ARBA" id="ARBA00022574"/>
    </source>
</evidence>
<sequence length="1301" mass="141700">MSSQVVWDNKVRNMEGVGQPIYGVAFQPTGPHLVAAVGHRVLVYDMDTGELVKGLKGHKAPVYCVAYSRDGTRFASGSADKHVIIWTSELQGILRYKHHEPVYCMAYNPVSQQLASCTGSDFGLWSPERNEVDKTKVSSRVVSCAWTPDGQNLALGMWDGTLSIRNKDGEEVVSVSRGTDPVWCLAWRPSLVGSPVLAVGDWSQKLSFYSVTGRQLGREVELGFDPTSLAFWNGDDEYMLIGGSNSALSLYSREGVALGEVVGRDGWVWAAAHRAETSAVAIGTADGSISLHDVTYSTVHGLHQQTYAARKAMTSVTVQDLITEDKTLVPVRDHVLKLAVYTSRLAVQTPSSVVVYELYGTEDGVHLPGTVPSALKAGDMEASDADSGSESDGDGIKFRELARLDVGKTECSLLVVTAEHVVLCHERSLVMFGFDGSRLREWNLASLVRYVKVLGGPVGGEGLLVGMRSGEVVKVFVNSPFPVKLIDQGASIRCLDLSQSRMRLAVVDEHHNLMVYSVTSGELEFSEADVNSVAFNAHHEDMLAYSTRSETIFVKAGKFPAIPRKQNGFVVGFMGSRLFCLDALAMKPIEVPQSGPLHQYLSVKDFGNAYAVACLGVTEADWSRLAHDALINLELGIARKAFTRIRELRYIELVDSIERQAAIQGADDSVLMAHILAFQGKIAQAGKLYQRANKPQLALDMYVDLGELDEAEQVAAKYGIPMEQLMKKREASVVGSGDWRALVELYHSSGQHDKVVSTIAEALAESAGGSTGDKLDMLAQVVGGLSAQEKGPLREAAKLLRAHEQYEAALEAYEKLGDVKSLVELHVKLAHWKEAFAVVADVPAYAQDVYVPYAEWLLERDEFEAAIKALGKSGSREKSIKLLEALITNAVSERRFGPAAHYYWWLGMQYLSEVKSEVSSLSSSDKKKLKKFSVYYYKAEIYYAFQFVSAYIDEPFNPHLGSQDAVFNITRYLLTRIERVAPRGVSKVYTLIALARLGLDCGAYNLARSTLDKLTALVVPSKWLYELDAMAIATRSKLNDEPTLRDLHPRCARCGALNALVPRNGACATCHHEFQVSFYSFDTLPLVEFVLPDSISADAAKDLIRTDSLAKTPLARKLAAAQLEADAPAVPTFTLPGNSVGNSSGGSGSSRRWRESARGDGGAQTLSLASGAEPEDGSSRGLVQELFGDQLMAVTSSDTYVPFVISRAGLAALDASQVLVREWACPAMRAQFYLNITPAFPVYACAACNHVYHEADYELHILESGLCPMCTSPFKDNVSGGSGSIEDLDISTSGLLDDDDL</sequence>
<feature type="domain" description="IFT122 second beta-propeller" evidence="9">
    <location>
        <begin position="391"/>
        <end position="586"/>
    </location>
</feature>
<evidence type="ECO:0000256" key="5">
    <source>
        <dbReference type="ARBA" id="ARBA00023069"/>
    </source>
</evidence>
<dbReference type="GO" id="GO:0061512">
    <property type="term" value="P:protein localization to cilium"/>
    <property type="evidence" value="ECO:0007669"/>
    <property type="project" value="TreeGrafter"/>
</dbReference>
<dbReference type="PROSITE" id="PS50294">
    <property type="entry name" value="WD_REPEATS_REGION"/>
    <property type="match status" value="1"/>
</dbReference>
<keyword evidence="6" id="KW-0966">Cell projection</keyword>
<dbReference type="InterPro" id="IPR056153">
    <property type="entry name" value="Beta-prop_IFT122_1st"/>
</dbReference>
<keyword evidence="13" id="KW-1185">Reference proteome</keyword>
<name>A0A0L0D7E7_THETB</name>
<feature type="domain" description="Intraflagellar transport protein 122 homolog TPR" evidence="11">
    <location>
        <begin position="593"/>
        <end position="988"/>
    </location>
</feature>
<feature type="domain" description="IFT122 first beta-propeller" evidence="10">
    <location>
        <begin position="196"/>
        <end position="293"/>
    </location>
</feature>
<proteinExistence type="predicted"/>
<evidence type="ECO:0000256" key="2">
    <source>
        <dbReference type="ARBA" id="ARBA00019442"/>
    </source>
</evidence>
<dbReference type="InterPro" id="IPR057411">
    <property type="entry name" value="TPR_IFT122"/>
</dbReference>
<evidence type="ECO:0000256" key="8">
    <source>
        <dbReference type="SAM" id="MobiDB-lite"/>
    </source>
</evidence>
<comment type="subcellular location">
    <subcellularLocation>
        <location evidence="1">Cell projection</location>
        <location evidence="1">Cilium</location>
    </subcellularLocation>
</comment>
<dbReference type="RefSeq" id="XP_013759026.1">
    <property type="nucleotide sequence ID" value="XM_013903572.1"/>
</dbReference>
<dbReference type="PROSITE" id="PS50082">
    <property type="entry name" value="WD_REPEATS_2"/>
    <property type="match status" value="1"/>
</dbReference>
<dbReference type="InterPro" id="IPR039857">
    <property type="entry name" value="Ift122/121"/>
</dbReference>
<feature type="domain" description="IFT122 second beta-propeller" evidence="9">
    <location>
        <begin position="300"/>
        <end position="362"/>
    </location>
</feature>
<dbReference type="InterPro" id="IPR036322">
    <property type="entry name" value="WD40_repeat_dom_sf"/>
</dbReference>
<evidence type="ECO:0000256" key="4">
    <source>
        <dbReference type="ARBA" id="ARBA00022737"/>
    </source>
</evidence>
<dbReference type="Pfam" id="PF23381">
    <property type="entry name" value="Beta-prop_IFT122_1st"/>
    <property type="match status" value="2"/>
</dbReference>
<keyword evidence="4" id="KW-0677">Repeat</keyword>
<dbReference type="GeneID" id="25563797"/>
<dbReference type="OrthoDB" id="10255582at2759"/>
<evidence type="ECO:0000256" key="1">
    <source>
        <dbReference type="ARBA" id="ARBA00004138"/>
    </source>
</evidence>
<dbReference type="Pfam" id="PF23377">
    <property type="entry name" value="Beta-prop_IFT122_2nd"/>
    <property type="match status" value="2"/>
</dbReference>
<keyword evidence="5" id="KW-0969">Cilium</keyword>
<dbReference type="Proteomes" id="UP000054408">
    <property type="component" value="Unassembled WGS sequence"/>
</dbReference>
<dbReference type="GO" id="GO:0030991">
    <property type="term" value="C:intraciliary transport particle A"/>
    <property type="evidence" value="ECO:0007669"/>
    <property type="project" value="TreeGrafter"/>
</dbReference>
<feature type="repeat" description="WD" evidence="7">
    <location>
        <begin position="55"/>
        <end position="86"/>
    </location>
</feature>
<evidence type="ECO:0000256" key="7">
    <source>
        <dbReference type="PROSITE-ProRule" id="PRU00221"/>
    </source>
</evidence>
<evidence type="ECO:0000259" key="9">
    <source>
        <dbReference type="Pfam" id="PF23377"/>
    </source>
</evidence>
<organism evidence="12 13">
    <name type="scientific">Thecamonas trahens ATCC 50062</name>
    <dbReference type="NCBI Taxonomy" id="461836"/>
    <lineage>
        <taxon>Eukaryota</taxon>
        <taxon>Apusozoa</taxon>
        <taxon>Apusomonadida</taxon>
        <taxon>Apusomonadidae</taxon>
        <taxon>Thecamonas</taxon>
    </lineage>
</organism>
<dbReference type="Pfam" id="PF25295">
    <property type="entry name" value="TPR_IFT122"/>
    <property type="match status" value="1"/>
</dbReference>
<evidence type="ECO:0000313" key="12">
    <source>
        <dbReference type="EMBL" id="KNC48011.1"/>
    </source>
</evidence>
<evidence type="ECO:0000259" key="10">
    <source>
        <dbReference type="Pfam" id="PF23381"/>
    </source>
</evidence>
<accession>A0A0L0D7E7</accession>
<dbReference type="SMART" id="SM00320">
    <property type="entry name" value="WD40"/>
    <property type="match status" value="7"/>
</dbReference>
<keyword evidence="3 7" id="KW-0853">WD repeat</keyword>
<dbReference type="InterPro" id="IPR015943">
    <property type="entry name" value="WD40/YVTN_repeat-like_dom_sf"/>
</dbReference>
<dbReference type="PANTHER" id="PTHR12764">
    <property type="entry name" value="WD REPEAT DOMAIN-RELATED"/>
    <property type="match status" value="1"/>
</dbReference>
<dbReference type="OMA" id="GDSFDTW"/>
<feature type="domain" description="IFT122 first beta-propeller" evidence="10">
    <location>
        <begin position="21"/>
        <end position="190"/>
    </location>
</feature>
<dbReference type="Gene3D" id="1.25.40.470">
    <property type="match status" value="2"/>
</dbReference>
<dbReference type="GO" id="GO:1905515">
    <property type="term" value="P:non-motile cilium assembly"/>
    <property type="evidence" value="ECO:0007669"/>
    <property type="project" value="TreeGrafter"/>
</dbReference>
<dbReference type="EMBL" id="GL349449">
    <property type="protein sequence ID" value="KNC48011.1"/>
    <property type="molecule type" value="Genomic_DNA"/>
</dbReference>
<dbReference type="eggNOG" id="KOG1538">
    <property type="taxonomic scope" value="Eukaryota"/>
</dbReference>
<evidence type="ECO:0000256" key="6">
    <source>
        <dbReference type="ARBA" id="ARBA00023273"/>
    </source>
</evidence>
<dbReference type="InterPro" id="IPR056152">
    <property type="entry name" value="Beta-prop_IFT122_2nd"/>
</dbReference>